<dbReference type="EMBL" id="RAYQ01000001">
    <property type="protein sequence ID" value="RKI94243.1"/>
    <property type="molecule type" value="Genomic_DNA"/>
</dbReference>
<dbReference type="PANTHER" id="PTHR37305:SF1">
    <property type="entry name" value="MEMBRANE PROTEIN"/>
    <property type="match status" value="1"/>
</dbReference>
<accession>A0A3A9B3C4</accession>
<evidence type="ECO:0000313" key="2">
    <source>
        <dbReference type="EMBL" id="RKI94243.1"/>
    </source>
</evidence>
<proteinExistence type="predicted"/>
<dbReference type="PANTHER" id="PTHR37305">
    <property type="entry name" value="INTEGRAL MEMBRANE PROTEIN-RELATED"/>
    <property type="match status" value="1"/>
</dbReference>
<keyword evidence="1" id="KW-1133">Transmembrane helix</keyword>
<dbReference type="OrthoDB" id="1700423at2"/>
<gene>
    <name evidence="2" type="ORF">D7V94_01430</name>
</gene>
<keyword evidence="1" id="KW-0812">Transmembrane</keyword>
<keyword evidence="1" id="KW-0472">Membrane</keyword>
<sequence>MRIFYLELKRVLKSKLTWILLALALLLSVLLAWLPTTYCYSNYTDEAGNEVNLTGLASIAHEKERQAEAAGIVTPQRVREAVETYQTCLASYGVTESYDLPEGVYEREILPIAPLLHGVKEAFADPDTGMAPAIMEIDPEQIDDYYSVCESRIASLMQMEQPDSPRAQSKAVEMYQNTKKPFEVYPGMTSAVMDYQNIMGFLVLLFCVVIAAPIFSADYQSGADDILRCTRHGRVSLGIAKMFAALFISGAAFVLCAAVHILVADSLFGWECTRTSIQMMYSIVTLADMNIGGLQFLFAASGLLSVLASVSFTLFLSARCRTTVSSLASSLVFCIAPVVISMTAPGALGAWLCSILPASGTSIQASVLYAITDFQFLNLAGLSVWMPYAMIGACMIEIPLFAFLAVRSYCRHALN</sequence>
<dbReference type="GO" id="GO:0140359">
    <property type="term" value="F:ABC-type transporter activity"/>
    <property type="evidence" value="ECO:0007669"/>
    <property type="project" value="InterPro"/>
</dbReference>
<feature type="transmembrane region" description="Helical" evidence="1">
    <location>
        <begin position="198"/>
        <end position="217"/>
    </location>
</feature>
<keyword evidence="3" id="KW-1185">Reference proteome</keyword>
<evidence type="ECO:0000313" key="3">
    <source>
        <dbReference type="Proteomes" id="UP000280696"/>
    </source>
</evidence>
<evidence type="ECO:0000256" key="1">
    <source>
        <dbReference type="SAM" id="Phobius"/>
    </source>
</evidence>
<reference evidence="2 3" key="1">
    <citation type="submission" date="2018-09" db="EMBL/GenBank/DDBJ databases">
        <title>Murine metabolic-syndrome-specific gut microbial biobank.</title>
        <authorList>
            <person name="Liu C."/>
        </authorList>
    </citation>
    <scope>NUCLEOTIDE SEQUENCE [LARGE SCALE GENOMIC DNA]</scope>
    <source>
        <strain evidence="2 3">0.1xD8-82</strain>
    </source>
</reference>
<feature type="transmembrane region" description="Helical" evidence="1">
    <location>
        <begin position="296"/>
        <end position="318"/>
    </location>
</feature>
<name>A0A3A9B3C4_9FIRM</name>
<protein>
    <submittedName>
        <fullName evidence="2">ABC transporter permease</fullName>
    </submittedName>
</protein>
<feature type="transmembrane region" description="Helical" evidence="1">
    <location>
        <begin position="330"/>
        <end position="352"/>
    </location>
</feature>
<dbReference type="RefSeq" id="WP_120466055.1">
    <property type="nucleotide sequence ID" value="NZ_RAYQ01000001.1"/>
</dbReference>
<dbReference type="Proteomes" id="UP000280696">
    <property type="component" value="Unassembled WGS sequence"/>
</dbReference>
<organism evidence="2 3">
    <name type="scientific">Parablautia intestinalis</name>
    <dbReference type="NCBI Taxonomy" id="2320100"/>
    <lineage>
        <taxon>Bacteria</taxon>
        <taxon>Bacillati</taxon>
        <taxon>Bacillota</taxon>
        <taxon>Clostridia</taxon>
        <taxon>Lachnospirales</taxon>
        <taxon>Lachnospiraceae</taxon>
        <taxon>Parablautia</taxon>
    </lineage>
</organism>
<feature type="transmembrane region" description="Helical" evidence="1">
    <location>
        <begin position="385"/>
        <end position="406"/>
    </location>
</feature>
<dbReference type="AlphaFoldDB" id="A0A3A9B3C4"/>
<comment type="caution">
    <text evidence="2">The sequence shown here is derived from an EMBL/GenBank/DDBJ whole genome shotgun (WGS) entry which is preliminary data.</text>
</comment>
<dbReference type="GO" id="GO:0005886">
    <property type="term" value="C:plasma membrane"/>
    <property type="evidence" value="ECO:0007669"/>
    <property type="project" value="UniProtKB-SubCell"/>
</dbReference>
<feature type="transmembrane region" description="Helical" evidence="1">
    <location>
        <begin position="238"/>
        <end position="263"/>
    </location>
</feature>